<organism evidence="8 9">
    <name type="scientific">Henningerozyma blattae (strain ATCC 34711 / CBS 6284 / DSM 70876 / NBRC 10599 / NRRL Y-10934 / UCD 77-7)</name>
    <name type="common">Yeast</name>
    <name type="synonym">Tetrapisispora blattae</name>
    <dbReference type="NCBI Taxonomy" id="1071380"/>
    <lineage>
        <taxon>Eukaryota</taxon>
        <taxon>Fungi</taxon>
        <taxon>Dikarya</taxon>
        <taxon>Ascomycota</taxon>
        <taxon>Saccharomycotina</taxon>
        <taxon>Saccharomycetes</taxon>
        <taxon>Saccharomycetales</taxon>
        <taxon>Saccharomycetaceae</taxon>
        <taxon>Henningerozyma</taxon>
    </lineage>
</organism>
<evidence type="ECO:0000256" key="1">
    <source>
        <dbReference type="SAM" id="MobiDB-lite"/>
    </source>
</evidence>
<dbReference type="GO" id="GO:0017056">
    <property type="term" value="F:structural constituent of nuclear pore"/>
    <property type="evidence" value="ECO:0007669"/>
    <property type="project" value="EnsemblFungi"/>
</dbReference>
<evidence type="ECO:0000313" key="9">
    <source>
        <dbReference type="Proteomes" id="UP000002866"/>
    </source>
</evidence>
<dbReference type="PANTHER" id="PTHR28206:SF1">
    <property type="entry name" value="NUCLEOPORIN POM152"/>
    <property type="match status" value="1"/>
</dbReference>
<feature type="domain" description="Nucleoporin POM152 immunoglobulin-like" evidence="3">
    <location>
        <begin position="749"/>
        <end position="869"/>
    </location>
</feature>
<dbReference type="HOGENOM" id="CLU_002415_0_0_1"/>
<sequence length="1498" mass="169864">MDKDYTNFGSTPRGNHWLNNNNTARNGPNSQSQYSPFTLGRSSQQRRQDRSSGGFYGESPYDEDLQDNIYGNMARGKINSNHQNGYLNQYGNATYDDNATGIPYLDEDEDIHNGEPDMDLQNTQRFSRGYDDSQSDSGSVSGSESSTSCYSRSSSYYLQKPTSTGIQGSSGDLRQRRSSTDSRIISKGKSSTSNRKSNNNNYNNNNTNNNKSLPLISTEILDESKQKRLIIIVFIILQLYKLYDLILLKNGLPIPGYIMINSRFGFIFKYMILDSLFFYLLPFLKLNNFFGSNKLLIIGLVIGLNLINIFISNKNTFVFLSNLIIIFSKFINTKEISLTGSSVNHHQVIDYSNHFKGALTIKILPENTAMFNPFHDSFCQFNPTFATPEFINVPIRINSTSSIKFIQLNYKDLSKNSNEQLLNFTNKDFKLIKDPTKLLSKKTKQQLQQINHELENNIHYIVVPLKSTGFYEINKIIDSNDLKLKTYTSHLLIPTCPSAKIFSRLNNEGDSLNKCINDKDDIQLSLNGLPPLKLSYTKIINNESFSYIESNLQPELFQSPLQASQKYIYSSKDLNTLSDWSQNVDITIDLESQLLIDGNYNYKIDYLIDALGNKVDFSEYSNKMLKKQDLLFDFNVHAIPRATLDEKFNSKSPTKRSILIKFSQNIISNEKSSKDTNIAKENWLMAKPYTATLEFINSKNEIKTFDIKTNNPIHEFVINEPGTYRLKSCNSNYCSGQIFGKNSIIVSKPIPPHLKIVSSPILDQCVGQVGLNFDLTFTGVPPFYYIAKIYKYANSPKNSDDEIDLKNAKKTLYETKKFSSKSTRMQFSYSPAEEGNYQIIFDQLSNDLFLDPIELKPVAEYTFNTKMRVKPGAKLKQSPSPLSSKNKLCLGQQSNIDIILKGEAPFTLNYDIIETSTNKRTSYNIENINSNEYTISTPKFNIGGDYIVSLVSIQDSSGCLVGLSEPDTKINVRRDVPSTEFDILNLKNNNQVMIKEGSIAEIPLKLSGEAPFKVVYEHSDYQGNRIKLYEARFNSNSNPILKVKEEGIYRLIEMNDNYCNGIINNLDKNHFKVSFLDRPSFTILNNANINKVSDILFTKKNVCQNVENVVDLSLTGAAPFILEYELISPNGYRVKKNIHTSTKLASILFPNDQSGEYIVKVKNVFDANYGKKDLQSHSKKDYITIKQSVYSAPEINFVDQGKTFRTCTANTDQDSLLDAIKLKFLSGLGPYSVTFSIYHESTGRTDKFILDDISESNFPYYKLYDGLKLGNHEISIEKIIDKNGCVSDFSLNTKHSNKNNNNILISITDIPKIHLLDPNANYCVGDYVSYQLNGVAPFTINYDFNGNLLRSTERSQQFVRVASEPGKISINSIQDSSSQCIVNFTHPNFIEEFRKLSLIIHPIPSVTVSQGRHIYEDIHEGDQADVIFSFEGTPPFALTYVRTENSENDGNPHVVETHKVTDIWNYEYKVTTSLQGTYEAIEISDAFCAAKNDAFFQN</sequence>
<dbReference type="InterPro" id="IPR056543">
    <property type="entry name" value="Ig-like_POM152_9th"/>
</dbReference>
<feature type="domain" description="Nucleoporin POM152 ninth Ig-like" evidence="7">
    <location>
        <begin position="1311"/>
        <end position="1383"/>
    </location>
</feature>
<dbReference type="InterPro" id="IPR056542">
    <property type="entry name" value="Ig-like_POM152_1st"/>
</dbReference>
<dbReference type="GO" id="GO:0030474">
    <property type="term" value="P:spindle pole body duplication"/>
    <property type="evidence" value="ECO:0007669"/>
    <property type="project" value="EnsemblFungi"/>
</dbReference>
<dbReference type="Pfam" id="PF23664">
    <property type="entry name" value="Ig_Pom152"/>
    <property type="match status" value="2"/>
</dbReference>
<dbReference type="InterPro" id="IPR056544">
    <property type="entry name" value="Ig_POM152"/>
</dbReference>
<dbReference type="RefSeq" id="XP_004181840.1">
    <property type="nucleotide sequence ID" value="XM_004181792.1"/>
</dbReference>
<evidence type="ECO:0008006" key="10">
    <source>
        <dbReference type="Google" id="ProtNLM"/>
    </source>
</evidence>
<evidence type="ECO:0000259" key="6">
    <source>
        <dbReference type="Pfam" id="PF24519"/>
    </source>
</evidence>
<feature type="transmembrane region" description="Helical" evidence="2">
    <location>
        <begin position="229"/>
        <end position="246"/>
    </location>
</feature>
<name>I2H7G9_HENB6</name>
<dbReference type="KEGG" id="tbl:TBLA_0H00280"/>
<feature type="compositionally biased region" description="Polar residues" evidence="1">
    <location>
        <begin position="160"/>
        <end position="172"/>
    </location>
</feature>
<evidence type="ECO:0000259" key="7">
    <source>
        <dbReference type="Pfam" id="PF24527"/>
    </source>
</evidence>
<dbReference type="PANTHER" id="PTHR28206">
    <property type="entry name" value="NUCLEOPORIN POM152"/>
    <property type="match status" value="1"/>
</dbReference>
<feature type="compositionally biased region" description="Polar residues" evidence="1">
    <location>
        <begin position="7"/>
        <end position="36"/>
    </location>
</feature>
<dbReference type="Proteomes" id="UP000002866">
    <property type="component" value="Chromosome 8"/>
</dbReference>
<feature type="domain" description="Nucleoporin POM152 first Ig-like" evidence="6">
    <location>
        <begin position="368"/>
        <end position="493"/>
    </location>
</feature>
<feature type="transmembrane region" description="Helical" evidence="2">
    <location>
        <begin position="295"/>
        <end position="311"/>
    </location>
</feature>
<dbReference type="GO" id="GO:0005641">
    <property type="term" value="C:nuclear envelope lumen"/>
    <property type="evidence" value="ECO:0007669"/>
    <property type="project" value="EnsemblFungi"/>
</dbReference>
<evidence type="ECO:0000259" key="3">
    <source>
        <dbReference type="Pfam" id="PF23664"/>
    </source>
</evidence>
<dbReference type="Pfam" id="PF24312">
    <property type="entry name" value="Ig-like_POM152"/>
    <property type="match status" value="3"/>
</dbReference>
<feature type="region of interest" description="Disordered" evidence="1">
    <location>
        <begin position="99"/>
        <end position="208"/>
    </location>
</feature>
<feature type="transmembrane region" description="Helical" evidence="2">
    <location>
        <begin position="266"/>
        <end position="283"/>
    </location>
</feature>
<feature type="region of interest" description="Disordered" evidence="1">
    <location>
        <begin position="1"/>
        <end position="63"/>
    </location>
</feature>
<dbReference type="FunCoup" id="I2H7G9">
    <property type="interactions" value="120"/>
</dbReference>
<dbReference type="Pfam" id="PF24519">
    <property type="entry name" value="Ig-like_Pom152_1"/>
    <property type="match status" value="1"/>
</dbReference>
<evidence type="ECO:0000259" key="5">
    <source>
        <dbReference type="Pfam" id="PF24312"/>
    </source>
</evidence>
<proteinExistence type="predicted"/>
<dbReference type="eggNOG" id="ENOG502QQ5B">
    <property type="taxonomic scope" value="Eukaryota"/>
</dbReference>
<evidence type="ECO:0000259" key="4">
    <source>
        <dbReference type="Pfam" id="PF24097"/>
    </source>
</evidence>
<dbReference type="InParanoid" id="I2H7G9"/>
<keyword evidence="9" id="KW-1185">Reference proteome</keyword>
<dbReference type="GeneID" id="14497478"/>
<dbReference type="STRING" id="1071380.I2H7G9"/>
<feature type="compositionally biased region" description="Low complexity" evidence="1">
    <location>
        <begin position="187"/>
        <end position="208"/>
    </location>
</feature>
<dbReference type="InterPro" id="IPR056541">
    <property type="entry name" value="Ig-like_POM152"/>
</dbReference>
<dbReference type="GO" id="GO:0070762">
    <property type="term" value="C:nuclear pore transmembrane ring"/>
    <property type="evidence" value="ECO:0007669"/>
    <property type="project" value="EnsemblFungi"/>
</dbReference>
<feature type="domain" description="Nucleoporin POM152 immunoglobulin-like" evidence="3">
    <location>
        <begin position="1105"/>
        <end position="1179"/>
    </location>
</feature>
<dbReference type="OrthoDB" id="5529162at2759"/>
<gene>
    <name evidence="8" type="primary">TBLA0H00280</name>
    <name evidence="8" type="ORF">TBLA_0H00280</name>
</gene>
<feature type="domain" description="Nucleoporin POM152 N-terminal transmembrane" evidence="4">
    <location>
        <begin position="222"/>
        <end position="313"/>
    </location>
</feature>
<evidence type="ECO:0000313" key="8">
    <source>
        <dbReference type="EMBL" id="CCH62321.1"/>
    </source>
</evidence>
<accession>I2H7G9</accession>
<dbReference type="Pfam" id="PF24097">
    <property type="entry name" value="TMD_POM152"/>
    <property type="match status" value="1"/>
</dbReference>
<keyword evidence="2" id="KW-0472">Membrane</keyword>
<dbReference type="InterPro" id="IPR037701">
    <property type="entry name" value="Pom152"/>
</dbReference>
<dbReference type="OMA" id="SAKMNPF"/>
<dbReference type="GO" id="GO:0006606">
    <property type="term" value="P:protein import into nucleus"/>
    <property type="evidence" value="ECO:0007669"/>
    <property type="project" value="EnsemblFungi"/>
</dbReference>
<feature type="domain" description="Nucleoporin POM152 Ig-like" evidence="5">
    <location>
        <begin position="985"/>
        <end position="1065"/>
    </location>
</feature>
<feature type="compositionally biased region" description="Low complexity" evidence="1">
    <location>
        <begin position="135"/>
        <end position="156"/>
    </location>
</feature>
<dbReference type="GO" id="GO:0043495">
    <property type="term" value="F:protein-membrane adaptor activity"/>
    <property type="evidence" value="ECO:0007669"/>
    <property type="project" value="EnsemblFungi"/>
</dbReference>
<evidence type="ECO:0000256" key="2">
    <source>
        <dbReference type="SAM" id="Phobius"/>
    </source>
</evidence>
<feature type="domain" description="Nucleoporin POM152 Ig-like" evidence="5">
    <location>
        <begin position="1417"/>
        <end position="1489"/>
    </location>
</feature>
<dbReference type="Pfam" id="PF24527">
    <property type="entry name" value="Ig-like_Pom152_9"/>
    <property type="match status" value="1"/>
</dbReference>
<dbReference type="EMBL" id="HE806323">
    <property type="protein sequence ID" value="CCH62321.1"/>
    <property type="molecule type" value="Genomic_DNA"/>
</dbReference>
<feature type="domain" description="Nucleoporin POM152 Ig-like" evidence="5">
    <location>
        <begin position="686"/>
        <end position="741"/>
    </location>
</feature>
<protein>
    <recommendedName>
        <fullName evidence="10">Nucleoporin POM152</fullName>
    </recommendedName>
</protein>
<reference evidence="8 9" key="1">
    <citation type="journal article" date="2011" name="Proc. Natl. Acad. Sci. U.S.A.">
        <title>Evolutionary erosion of yeast sex chromosomes by mating-type switching accidents.</title>
        <authorList>
            <person name="Gordon J.L."/>
            <person name="Armisen D."/>
            <person name="Proux-Wera E."/>
            <person name="Oheigeartaigh S.S."/>
            <person name="Byrne K.P."/>
            <person name="Wolfe K.H."/>
        </authorList>
    </citation>
    <scope>NUCLEOTIDE SEQUENCE [LARGE SCALE GENOMIC DNA]</scope>
    <source>
        <strain evidence="9">ATCC 34711 / CBS 6284 / DSM 70876 / NBRC 10599 / NRRL Y-10934 / UCD 77-7</strain>
    </source>
</reference>
<dbReference type="GO" id="GO:0006999">
    <property type="term" value="P:nuclear pore organization"/>
    <property type="evidence" value="ECO:0007669"/>
    <property type="project" value="EnsemblFungi"/>
</dbReference>
<keyword evidence="2" id="KW-0812">Transmembrane</keyword>
<keyword evidence="2" id="KW-1133">Transmembrane helix</keyword>
<dbReference type="InterPro" id="IPR056540">
    <property type="entry name" value="TMD_POM152"/>
</dbReference>